<evidence type="ECO:0000313" key="2">
    <source>
        <dbReference type="EMBL" id="XCM82993.1"/>
    </source>
</evidence>
<keyword evidence="1" id="KW-0175">Coiled coil</keyword>
<proteinExistence type="predicted"/>
<reference evidence="2" key="1">
    <citation type="submission" date="2024-06" db="EMBL/GenBank/DDBJ databases">
        <title>The genome sequences of Kitasatospora sp. strain HUAS MG31.</title>
        <authorList>
            <person name="Mo P."/>
        </authorList>
    </citation>
    <scope>NUCLEOTIDE SEQUENCE</scope>
    <source>
        <strain evidence="2">HUAS MG31</strain>
    </source>
</reference>
<organism evidence="2">
    <name type="scientific">Kitasatospora camelliae</name>
    <dbReference type="NCBI Taxonomy" id="3156397"/>
    <lineage>
        <taxon>Bacteria</taxon>
        <taxon>Bacillati</taxon>
        <taxon>Actinomycetota</taxon>
        <taxon>Actinomycetes</taxon>
        <taxon>Kitasatosporales</taxon>
        <taxon>Streptomycetaceae</taxon>
        <taxon>Kitasatospora</taxon>
    </lineage>
</organism>
<evidence type="ECO:0000256" key="1">
    <source>
        <dbReference type="SAM" id="Coils"/>
    </source>
</evidence>
<feature type="coiled-coil region" evidence="1">
    <location>
        <begin position="34"/>
        <end position="68"/>
    </location>
</feature>
<name>A0AAU8K6V9_9ACTN</name>
<accession>A0AAU8K6V9</accession>
<dbReference type="RefSeq" id="WP_354643928.1">
    <property type="nucleotide sequence ID" value="NZ_CP159872.1"/>
</dbReference>
<dbReference type="AlphaFoldDB" id="A0AAU8K6V9"/>
<gene>
    <name evidence="2" type="ORF">ABWK59_30770</name>
</gene>
<dbReference type="KEGG" id="kcm:ABWK59_30770"/>
<protein>
    <submittedName>
        <fullName evidence="2">Uncharacterized protein</fullName>
    </submittedName>
</protein>
<sequence>MTDDLRQHLRTLDLIQDEHDEQPQHFRANHDLHAPRLLETAQTLRAELDRTRAELDRLRQERAANRSAPGSAGERIEAIAFDLATGSRVVPPDELYAAIAAHRDDCRAAGMREAAAMLRRYCPTHSTADTCLMDCHCAGADEIDRDARAVSTPTDGCGCKTDVHPGHYPSCPTRDAAPSAPTT</sequence>
<dbReference type="EMBL" id="CP159872">
    <property type="protein sequence ID" value="XCM82993.1"/>
    <property type="molecule type" value="Genomic_DNA"/>
</dbReference>